<dbReference type="GO" id="GO:0005737">
    <property type="term" value="C:cytoplasm"/>
    <property type="evidence" value="ECO:0007669"/>
    <property type="project" value="TreeGrafter"/>
</dbReference>
<dbReference type="Proteomes" id="UP001497525">
    <property type="component" value="Unassembled WGS sequence"/>
</dbReference>
<dbReference type="InterPro" id="IPR007123">
    <property type="entry name" value="Gelsolin-like_dom"/>
</dbReference>
<protein>
    <recommendedName>
        <fullName evidence="1">Gelsolin-like domain-containing protein</fullName>
    </recommendedName>
</protein>
<gene>
    <name evidence="2" type="ORF">CDAUBV1_LOCUS4563</name>
</gene>
<comment type="caution">
    <text evidence="2">The sequence shown here is derived from an EMBL/GenBank/DDBJ whole genome shotgun (WGS) entry which is preliminary data.</text>
</comment>
<dbReference type="SMART" id="SM00262">
    <property type="entry name" value="GEL"/>
    <property type="match status" value="3"/>
</dbReference>
<sequence length="359" mass="40880">MEEEEYKWKDTNLELVGSDEDRAVKKAAAETEEAWQPVRSVQSSVLMVWRIKDFALEVVEEDEVGKFYRGDSYIVLKVTKVNDSLSYDIHFWIGKDSTQDEYCTAAYKTVELDAFLDDKAVQHREVDGFESKEFISYFKRLEKLDGGYASGFKHVEPEQYKPRLLVFHGKTMNKVELTEVTFTKRALNSDDVFILDLGKKAYQWNGKASSAGERYQASMFMQALEDERNGRCETVVAEEGDDLSKEFLSHLPDGPVYEKPTQDFSRKAIYRLSDQSGELSLSLVCEEQLSKSVLTENDPYFIDGGHSLFVYVGTGCSRKEKANALARAHEYLKSTPHPFIPITVVNGGQTSKPLEEILE</sequence>
<evidence type="ECO:0000313" key="2">
    <source>
        <dbReference type="EMBL" id="CAL5132048.1"/>
    </source>
</evidence>
<dbReference type="SUPFAM" id="SSF55753">
    <property type="entry name" value="Actin depolymerizing proteins"/>
    <property type="match status" value="3"/>
</dbReference>
<dbReference type="PANTHER" id="PTHR11977:SF130">
    <property type="entry name" value="SEVERIN"/>
    <property type="match status" value="1"/>
</dbReference>
<dbReference type="GO" id="GO:0015629">
    <property type="term" value="C:actin cytoskeleton"/>
    <property type="evidence" value="ECO:0007669"/>
    <property type="project" value="TreeGrafter"/>
</dbReference>
<dbReference type="PRINTS" id="PR00597">
    <property type="entry name" value="GELSOLIN"/>
</dbReference>
<reference evidence="2" key="1">
    <citation type="submission" date="2024-06" db="EMBL/GenBank/DDBJ databases">
        <authorList>
            <person name="Liu X."/>
            <person name="Lenzi L."/>
            <person name="Haldenby T S."/>
            <person name="Uol C."/>
        </authorList>
    </citation>
    <scope>NUCLEOTIDE SEQUENCE</scope>
</reference>
<dbReference type="CDD" id="cd11290">
    <property type="entry name" value="gelsolin_S1_like"/>
    <property type="match status" value="1"/>
</dbReference>
<dbReference type="InterPro" id="IPR007122">
    <property type="entry name" value="Villin/Gelsolin"/>
</dbReference>
<dbReference type="GO" id="GO:0051015">
    <property type="term" value="F:actin filament binding"/>
    <property type="evidence" value="ECO:0007669"/>
    <property type="project" value="InterPro"/>
</dbReference>
<organism evidence="2 3">
    <name type="scientific">Calicophoron daubneyi</name>
    <name type="common">Rumen fluke</name>
    <name type="synonym">Paramphistomum daubneyi</name>
    <dbReference type="NCBI Taxonomy" id="300641"/>
    <lineage>
        <taxon>Eukaryota</taxon>
        <taxon>Metazoa</taxon>
        <taxon>Spiralia</taxon>
        <taxon>Lophotrochozoa</taxon>
        <taxon>Platyhelminthes</taxon>
        <taxon>Trematoda</taxon>
        <taxon>Digenea</taxon>
        <taxon>Plagiorchiida</taxon>
        <taxon>Pronocephalata</taxon>
        <taxon>Paramphistomoidea</taxon>
        <taxon>Paramphistomidae</taxon>
        <taxon>Calicophoron</taxon>
    </lineage>
</organism>
<accession>A0AAV2T6K7</accession>
<dbReference type="AlphaFoldDB" id="A0AAV2T6K7"/>
<dbReference type="InterPro" id="IPR029006">
    <property type="entry name" value="ADF-H/Gelsolin-like_dom_sf"/>
</dbReference>
<dbReference type="GO" id="GO:0008154">
    <property type="term" value="P:actin polymerization or depolymerization"/>
    <property type="evidence" value="ECO:0007669"/>
    <property type="project" value="TreeGrafter"/>
</dbReference>
<dbReference type="PANTHER" id="PTHR11977">
    <property type="entry name" value="VILLIN"/>
    <property type="match status" value="1"/>
</dbReference>
<feature type="domain" description="Gelsolin-like" evidence="1">
    <location>
        <begin position="64"/>
        <end position="135"/>
    </location>
</feature>
<dbReference type="Gene3D" id="3.40.20.10">
    <property type="entry name" value="Severin"/>
    <property type="match status" value="3"/>
</dbReference>
<dbReference type="EMBL" id="CAXLJL010000112">
    <property type="protein sequence ID" value="CAL5132048.1"/>
    <property type="molecule type" value="Genomic_DNA"/>
</dbReference>
<evidence type="ECO:0000259" key="1">
    <source>
        <dbReference type="Pfam" id="PF00626"/>
    </source>
</evidence>
<feature type="domain" description="Gelsolin-like" evidence="1">
    <location>
        <begin position="175"/>
        <end position="241"/>
    </location>
</feature>
<proteinExistence type="predicted"/>
<evidence type="ECO:0000313" key="3">
    <source>
        <dbReference type="Proteomes" id="UP001497525"/>
    </source>
</evidence>
<dbReference type="Pfam" id="PF00626">
    <property type="entry name" value="Gelsolin"/>
    <property type="match status" value="2"/>
</dbReference>
<name>A0AAV2T6K7_CALDB</name>